<dbReference type="Proteomes" id="UP000287996">
    <property type="component" value="Unassembled WGS sequence"/>
</dbReference>
<evidence type="ECO:0000313" key="2">
    <source>
        <dbReference type="EMBL" id="RUO80934.1"/>
    </source>
</evidence>
<proteinExistence type="predicted"/>
<protein>
    <recommendedName>
        <fullName evidence="4">DUF4153 domain-containing protein</fullName>
    </recommendedName>
</protein>
<feature type="transmembrane region" description="Helical" evidence="1">
    <location>
        <begin position="262"/>
        <end position="280"/>
    </location>
</feature>
<dbReference type="AlphaFoldDB" id="A0A432ZSN8"/>
<keyword evidence="1" id="KW-0812">Transmembrane</keyword>
<feature type="transmembrane region" description="Helical" evidence="1">
    <location>
        <begin position="433"/>
        <end position="453"/>
    </location>
</feature>
<organism evidence="2 3">
    <name type="scientific">Idiomarina tyrosinivorans</name>
    <dbReference type="NCBI Taxonomy" id="1445662"/>
    <lineage>
        <taxon>Bacteria</taxon>
        <taxon>Pseudomonadati</taxon>
        <taxon>Pseudomonadota</taxon>
        <taxon>Gammaproteobacteria</taxon>
        <taxon>Alteromonadales</taxon>
        <taxon>Idiomarinaceae</taxon>
        <taxon>Idiomarina</taxon>
    </lineage>
</organism>
<feature type="transmembrane region" description="Helical" evidence="1">
    <location>
        <begin position="392"/>
        <end position="412"/>
    </location>
</feature>
<feature type="transmembrane region" description="Helical" evidence="1">
    <location>
        <begin position="292"/>
        <end position="313"/>
    </location>
</feature>
<feature type="transmembrane region" description="Helical" evidence="1">
    <location>
        <begin position="158"/>
        <end position="180"/>
    </location>
</feature>
<reference evidence="2 3" key="1">
    <citation type="journal article" date="2011" name="Front. Microbiol.">
        <title>Genomic signatures of strain selection and enhancement in Bacillus atrophaeus var. globigii, a historical biowarfare simulant.</title>
        <authorList>
            <person name="Gibbons H.S."/>
            <person name="Broomall S.M."/>
            <person name="McNew L.A."/>
            <person name="Daligault H."/>
            <person name="Chapman C."/>
            <person name="Bruce D."/>
            <person name="Karavis M."/>
            <person name="Krepps M."/>
            <person name="McGregor P.A."/>
            <person name="Hong C."/>
            <person name="Park K.H."/>
            <person name="Akmal A."/>
            <person name="Feldman A."/>
            <person name="Lin J.S."/>
            <person name="Chang W.E."/>
            <person name="Higgs B.W."/>
            <person name="Demirev P."/>
            <person name="Lindquist J."/>
            <person name="Liem A."/>
            <person name="Fochler E."/>
            <person name="Read T.D."/>
            <person name="Tapia R."/>
            <person name="Johnson S."/>
            <person name="Bishop-Lilly K.A."/>
            <person name="Detter C."/>
            <person name="Han C."/>
            <person name="Sozhamannan S."/>
            <person name="Rosenzweig C.N."/>
            <person name="Skowronski E.W."/>
        </authorList>
    </citation>
    <scope>NUCLEOTIDE SEQUENCE [LARGE SCALE GENOMIC DNA]</scope>
    <source>
        <strain evidence="2 3">CC-PW-9</strain>
    </source>
</reference>
<dbReference type="EMBL" id="PIQH01000002">
    <property type="protein sequence ID" value="RUO80934.1"/>
    <property type="molecule type" value="Genomic_DNA"/>
</dbReference>
<keyword evidence="1" id="KW-0472">Membrane</keyword>
<feature type="transmembrane region" description="Helical" evidence="1">
    <location>
        <begin position="227"/>
        <end position="250"/>
    </location>
</feature>
<name>A0A432ZSN8_9GAMM</name>
<gene>
    <name evidence="2" type="ORF">CWI84_02130</name>
</gene>
<feature type="transmembrane region" description="Helical" evidence="1">
    <location>
        <begin position="358"/>
        <end position="380"/>
    </location>
</feature>
<evidence type="ECO:0000313" key="3">
    <source>
        <dbReference type="Proteomes" id="UP000287996"/>
    </source>
</evidence>
<dbReference type="RefSeq" id="WP_126840940.1">
    <property type="nucleotide sequence ID" value="NZ_PIQH01000002.1"/>
</dbReference>
<comment type="caution">
    <text evidence="2">The sequence shown here is derived from an EMBL/GenBank/DDBJ whole genome shotgun (WGS) entry which is preliminary data.</text>
</comment>
<accession>A0A432ZSN8</accession>
<feature type="transmembrane region" description="Helical" evidence="1">
    <location>
        <begin position="186"/>
        <end position="206"/>
    </location>
</feature>
<keyword evidence="3" id="KW-1185">Reference proteome</keyword>
<feature type="transmembrane region" description="Helical" evidence="1">
    <location>
        <begin position="325"/>
        <end position="346"/>
    </location>
</feature>
<feature type="transmembrane region" description="Helical" evidence="1">
    <location>
        <begin position="99"/>
        <end position="121"/>
    </location>
</feature>
<evidence type="ECO:0000256" key="1">
    <source>
        <dbReference type="SAM" id="Phobius"/>
    </source>
</evidence>
<feature type="transmembrane region" description="Helical" evidence="1">
    <location>
        <begin position="133"/>
        <end position="151"/>
    </location>
</feature>
<dbReference type="OrthoDB" id="637094at2"/>
<sequence length="454" mass="50581">MASNQHKFALPEALSAWRQALCGNPALRQDDIDELEDHLLSEMARLQQLGLAEDEAFFVAERRMGTDHQLDQQYQQVHSGRLWRNSVATEQSRASESRFTCYLAFICALLAALAIKLPAAFGITLTDENAGFYLRHASLFSFPFIAVLFIAKRQLSLRYTLLAVATVVFASLIIDVYPFADGGSTQQLTALHLPLLLWLVLGVFYCGERWRDVAGRMDFIRFSGEYLIYYVLIALGGMVLVASTMATFSMIGLDAEWLVQRWVVPCGAIGATVIAAYLVEAKQLALENIAPVLARIFTPLFALLLLSFLVTLLATGNAFDLNRELLIALDLLLVVVLGLLMYSVSARDGNQQATLFDRLQWVLVLSALLVDVLALLAISSRIAELGWTPNRIAALGENIVLLLSLGGYAWHYGQFIRGKAGFYPLEQWQTRWLPIYAVWFAIVVAVFPCLFDFV</sequence>
<evidence type="ECO:0008006" key="4">
    <source>
        <dbReference type="Google" id="ProtNLM"/>
    </source>
</evidence>
<keyword evidence="1" id="KW-1133">Transmembrane helix</keyword>